<comment type="caution">
    <text evidence="2">The sequence shown here is derived from an EMBL/GenBank/DDBJ whole genome shotgun (WGS) entry which is preliminary data.</text>
</comment>
<dbReference type="AlphaFoldDB" id="A0A540NE90"/>
<evidence type="ECO:0000256" key="1">
    <source>
        <dbReference type="SAM" id="MobiDB-lite"/>
    </source>
</evidence>
<proteinExistence type="predicted"/>
<sequence length="58" mass="6292">MKTRRNPEKCSSSKRSHQQLQGTSKVISMASKGSCDPIDPIDPIVAPPLDIGPIFLSQ</sequence>
<evidence type="ECO:0000313" key="3">
    <source>
        <dbReference type="Proteomes" id="UP000315295"/>
    </source>
</evidence>
<gene>
    <name evidence="2" type="ORF">C1H46_005002</name>
</gene>
<name>A0A540NE90_MALBA</name>
<reference evidence="2 3" key="1">
    <citation type="journal article" date="2019" name="G3 (Bethesda)">
        <title>Sequencing of a Wild Apple (Malus baccata) Genome Unravels the Differences Between Cultivated and Wild Apple Species Regarding Disease Resistance and Cold Tolerance.</title>
        <authorList>
            <person name="Chen X."/>
        </authorList>
    </citation>
    <scope>NUCLEOTIDE SEQUENCE [LARGE SCALE GENOMIC DNA]</scope>
    <source>
        <strain evidence="3">cv. Shandingzi</strain>
        <tissue evidence="2">Leaves</tissue>
    </source>
</reference>
<organism evidence="2 3">
    <name type="scientific">Malus baccata</name>
    <name type="common">Siberian crab apple</name>
    <name type="synonym">Pyrus baccata</name>
    <dbReference type="NCBI Taxonomy" id="106549"/>
    <lineage>
        <taxon>Eukaryota</taxon>
        <taxon>Viridiplantae</taxon>
        <taxon>Streptophyta</taxon>
        <taxon>Embryophyta</taxon>
        <taxon>Tracheophyta</taxon>
        <taxon>Spermatophyta</taxon>
        <taxon>Magnoliopsida</taxon>
        <taxon>eudicotyledons</taxon>
        <taxon>Gunneridae</taxon>
        <taxon>Pentapetalae</taxon>
        <taxon>rosids</taxon>
        <taxon>fabids</taxon>
        <taxon>Rosales</taxon>
        <taxon>Rosaceae</taxon>
        <taxon>Amygdaloideae</taxon>
        <taxon>Maleae</taxon>
        <taxon>Malus</taxon>
    </lineage>
</organism>
<dbReference type="Proteomes" id="UP000315295">
    <property type="component" value="Unassembled WGS sequence"/>
</dbReference>
<accession>A0A540NE90</accession>
<feature type="region of interest" description="Disordered" evidence="1">
    <location>
        <begin position="1"/>
        <end position="24"/>
    </location>
</feature>
<evidence type="ECO:0000313" key="2">
    <source>
        <dbReference type="EMBL" id="TQE09365.1"/>
    </source>
</evidence>
<protein>
    <submittedName>
        <fullName evidence="2">Uncharacterized protein</fullName>
    </submittedName>
</protein>
<dbReference type="EMBL" id="VIEB01000058">
    <property type="protein sequence ID" value="TQE09365.1"/>
    <property type="molecule type" value="Genomic_DNA"/>
</dbReference>
<keyword evidence="3" id="KW-1185">Reference proteome</keyword>